<keyword evidence="6" id="KW-0479">Metal-binding</keyword>
<name>A0A6J8ACY4_MYTCO</name>
<evidence type="ECO:0000256" key="1">
    <source>
        <dbReference type="ARBA" id="ARBA00004141"/>
    </source>
</evidence>
<protein>
    <recommendedName>
        <fullName evidence="10">PAQR3</fullName>
    </recommendedName>
</protein>
<dbReference type="InterPro" id="IPR004254">
    <property type="entry name" value="AdipoR/HlyIII-related"/>
</dbReference>
<feature type="transmembrane region" description="Helical" evidence="7">
    <location>
        <begin position="162"/>
        <end position="183"/>
    </location>
</feature>
<feature type="transmembrane region" description="Helical" evidence="7">
    <location>
        <begin position="128"/>
        <end position="150"/>
    </location>
</feature>
<feature type="binding site" evidence="6">
    <location>
        <position position="266"/>
    </location>
    <ligand>
        <name>Zn(2+)</name>
        <dbReference type="ChEBI" id="CHEBI:29105"/>
    </ligand>
</feature>
<comment type="subcellular location">
    <subcellularLocation>
        <location evidence="1">Membrane</location>
        <topology evidence="1">Multi-pass membrane protein</topology>
    </subcellularLocation>
</comment>
<organism evidence="8 9">
    <name type="scientific">Mytilus coruscus</name>
    <name type="common">Sea mussel</name>
    <dbReference type="NCBI Taxonomy" id="42192"/>
    <lineage>
        <taxon>Eukaryota</taxon>
        <taxon>Metazoa</taxon>
        <taxon>Spiralia</taxon>
        <taxon>Lophotrochozoa</taxon>
        <taxon>Mollusca</taxon>
        <taxon>Bivalvia</taxon>
        <taxon>Autobranchia</taxon>
        <taxon>Pteriomorphia</taxon>
        <taxon>Mytilida</taxon>
        <taxon>Mytiloidea</taxon>
        <taxon>Mytilidae</taxon>
        <taxon>Mytilinae</taxon>
        <taxon>Mytilus</taxon>
    </lineage>
</organism>
<dbReference type="AlphaFoldDB" id="A0A6J8ACY4"/>
<dbReference type="Pfam" id="PF03006">
    <property type="entry name" value="HlyIII"/>
    <property type="match status" value="1"/>
</dbReference>
<feature type="transmembrane region" description="Helical" evidence="7">
    <location>
        <begin position="195"/>
        <end position="216"/>
    </location>
</feature>
<sequence length="330" mass="38278">MEKTRQLLVNFLGYLWRSQSTVSYSEVPARFYEPGILHGYRLTNHNISYYLKSIFNVHNETGNIWTHLIGFVLVAYVLAQYGTIFEFWKKRHFCPILIYGITALVLNALSTNAHIFHSMSLSVHDIVYLLDYCGISFMGFGSGVLVLYMFTDDPTYRTVNSFYFTLLWISSFVLFAMLCFLRLTPGMNKRVRKYLTVATCGTHLTLIAILIAPRYYHCYMDSECSIWSLNNISLMFLLSALQGFALGSHLPEVIFPGWFDILGHSHQWLHIFSVWQEMTGLKVGYTELIRGSTRDRNYPKAIKPGRNMRELWKHTKDINSNVNPEQFSFT</sequence>
<dbReference type="Proteomes" id="UP000507470">
    <property type="component" value="Unassembled WGS sequence"/>
</dbReference>
<evidence type="ECO:0000256" key="7">
    <source>
        <dbReference type="SAM" id="Phobius"/>
    </source>
</evidence>
<feature type="binding site" evidence="6">
    <location>
        <position position="270"/>
    </location>
    <ligand>
        <name>Zn(2+)</name>
        <dbReference type="ChEBI" id="CHEBI:29105"/>
    </ligand>
</feature>
<evidence type="ECO:0008006" key="10">
    <source>
        <dbReference type="Google" id="ProtNLM"/>
    </source>
</evidence>
<dbReference type="GO" id="GO:0046872">
    <property type="term" value="F:metal ion binding"/>
    <property type="evidence" value="ECO:0007669"/>
    <property type="project" value="UniProtKB-KW"/>
</dbReference>
<gene>
    <name evidence="8" type="ORF">MCOR_5904</name>
</gene>
<evidence type="ECO:0000313" key="8">
    <source>
        <dbReference type="EMBL" id="CAC5365092.1"/>
    </source>
</evidence>
<dbReference type="PANTHER" id="PTHR20855">
    <property type="entry name" value="ADIPOR/PROGESTIN RECEPTOR-RELATED"/>
    <property type="match status" value="1"/>
</dbReference>
<keyword evidence="4 7" id="KW-1133">Transmembrane helix</keyword>
<dbReference type="GO" id="GO:0038023">
    <property type="term" value="F:signaling receptor activity"/>
    <property type="evidence" value="ECO:0007669"/>
    <property type="project" value="TreeGrafter"/>
</dbReference>
<feature type="transmembrane region" description="Helical" evidence="7">
    <location>
        <begin position="64"/>
        <end position="84"/>
    </location>
</feature>
<keyword evidence="5 7" id="KW-0472">Membrane</keyword>
<dbReference type="PANTHER" id="PTHR20855:SF92">
    <property type="entry name" value="PROGESTIN AND ADIPOQ RECEPTOR FAMILY MEMBER 3-LIKE"/>
    <property type="match status" value="1"/>
</dbReference>
<reference evidence="8 9" key="1">
    <citation type="submission" date="2020-06" db="EMBL/GenBank/DDBJ databases">
        <authorList>
            <person name="Li R."/>
            <person name="Bekaert M."/>
        </authorList>
    </citation>
    <scope>NUCLEOTIDE SEQUENCE [LARGE SCALE GENOMIC DNA]</scope>
    <source>
        <strain evidence="9">wild</strain>
    </source>
</reference>
<proteinExistence type="inferred from homology"/>
<feature type="binding site" evidence="6">
    <location>
        <position position="114"/>
    </location>
    <ligand>
        <name>Zn(2+)</name>
        <dbReference type="ChEBI" id="CHEBI:29105"/>
    </ligand>
</feature>
<evidence type="ECO:0000313" key="9">
    <source>
        <dbReference type="Proteomes" id="UP000507470"/>
    </source>
</evidence>
<evidence type="ECO:0000256" key="3">
    <source>
        <dbReference type="ARBA" id="ARBA00022692"/>
    </source>
</evidence>
<keyword evidence="3 7" id="KW-0812">Transmembrane</keyword>
<dbReference type="GO" id="GO:0016020">
    <property type="term" value="C:membrane"/>
    <property type="evidence" value="ECO:0007669"/>
    <property type="project" value="UniProtKB-SubCell"/>
</dbReference>
<comment type="similarity">
    <text evidence="2">Belongs to the ADIPOR family.</text>
</comment>
<feature type="transmembrane region" description="Helical" evidence="7">
    <location>
        <begin position="96"/>
        <end position="116"/>
    </location>
</feature>
<evidence type="ECO:0000256" key="5">
    <source>
        <dbReference type="ARBA" id="ARBA00023136"/>
    </source>
</evidence>
<evidence type="ECO:0000256" key="4">
    <source>
        <dbReference type="ARBA" id="ARBA00022989"/>
    </source>
</evidence>
<dbReference type="OrthoDB" id="529367at2759"/>
<accession>A0A6J8ACY4</accession>
<dbReference type="EMBL" id="CACVKT020001098">
    <property type="protein sequence ID" value="CAC5365092.1"/>
    <property type="molecule type" value="Genomic_DNA"/>
</dbReference>
<evidence type="ECO:0000256" key="2">
    <source>
        <dbReference type="ARBA" id="ARBA00007018"/>
    </source>
</evidence>
<keyword evidence="9" id="KW-1185">Reference proteome</keyword>
<evidence type="ECO:0000256" key="6">
    <source>
        <dbReference type="PIRSR" id="PIRSR604254-1"/>
    </source>
</evidence>
<keyword evidence="6" id="KW-0862">Zinc</keyword>